<dbReference type="InterPro" id="IPR003593">
    <property type="entry name" value="AAA+_ATPase"/>
</dbReference>
<evidence type="ECO:0000256" key="9">
    <source>
        <dbReference type="SAM" id="MobiDB-lite"/>
    </source>
</evidence>
<evidence type="ECO:0000256" key="10">
    <source>
        <dbReference type="SAM" id="Phobius"/>
    </source>
</evidence>
<dbReference type="Gene3D" id="1.25.40.20">
    <property type="entry name" value="Ankyrin repeat-containing domain"/>
    <property type="match status" value="1"/>
</dbReference>
<dbReference type="GO" id="GO:0016020">
    <property type="term" value="C:membrane"/>
    <property type="evidence" value="ECO:0007669"/>
    <property type="project" value="UniProtKB-SubCell"/>
</dbReference>
<dbReference type="InterPro" id="IPR036640">
    <property type="entry name" value="ABC1_TM_sf"/>
</dbReference>
<feature type="transmembrane region" description="Helical" evidence="10">
    <location>
        <begin position="1317"/>
        <end position="1338"/>
    </location>
</feature>
<dbReference type="PROSITE" id="PS50929">
    <property type="entry name" value="ABC_TM1F"/>
    <property type="match status" value="1"/>
</dbReference>
<dbReference type="CDD" id="cd18580">
    <property type="entry name" value="ABC_6TM_ABCC_D2"/>
    <property type="match status" value="1"/>
</dbReference>
<keyword evidence="5" id="KW-0547">Nucleotide-binding</keyword>
<keyword evidence="8 10" id="KW-0472">Membrane</keyword>
<organism evidence="13 14">
    <name type="scientific">Cudoniella acicularis</name>
    <dbReference type="NCBI Taxonomy" id="354080"/>
    <lineage>
        <taxon>Eukaryota</taxon>
        <taxon>Fungi</taxon>
        <taxon>Dikarya</taxon>
        <taxon>Ascomycota</taxon>
        <taxon>Pezizomycotina</taxon>
        <taxon>Leotiomycetes</taxon>
        <taxon>Helotiales</taxon>
        <taxon>Tricladiaceae</taxon>
        <taxon>Cudoniella</taxon>
    </lineage>
</organism>
<dbReference type="SUPFAM" id="SSF90123">
    <property type="entry name" value="ABC transporter transmembrane region"/>
    <property type="match status" value="1"/>
</dbReference>
<feature type="transmembrane region" description="Helical" evidence="10">
    <location>
        <begin position="1713"/>
        <end position="1732"/>
    </location>
</feature>
<feature type="domain" description="ABC transporter" evidence="11">
    <location>
        <begin position="1439"/>
        <end position="1667"/>
    </location>
</feature>
<evidence type="ECO:0000259" key="12">
    <source>
        <dbReference type="PROSITE" id="PS50929"/>
    </source>
</evidence>
<feature type="region of interest" description="Disordered" evidence="9">
    <location>
        <begin position="1004"/>
        <end position="1057"/>
    </location>
</feature>
<dbReference type="InterPro" id="IPR011527">
    <property type="entry name" value="ABC1_TM_dom"/>
</dbReference>
<dbReference type="InterPro" id="IPR003439">
    <property type="entry name" value="ABC_transporter-like_ATP-bd"/>
</dbReference>
<dbReference type="SMART" id="SM00382">
    <property type="entry name" value="AAA"/>
    <property type="match status" value="1"/>
</dbReference>
<evidence type="ECO:0000256" key="3">
    <source>
        <dbReference type="ARBA" id="ARBA00022692"/>
    </source>
</evidence>
<evidence type="ECO:0000256" key="6">
    <source>
        <dbReference type="ARBA" id="ARBA00022840"/>
    </source>
</evidence>
<dbReference type="Gene3D" id="1.20.1560.10">
    <property type="entry name" value="ABC transporter type 1, transmembrane domain"/>
    <property type="match status" value="2"/>
</dbReference>
<keyword evidence="4" id="KW-0677">Repeat</keyword>
<dbReference type="InterPro" id="IPR036770">
    <property type="entry name" value="Ankyrin_rpt-contain_sf"/>
</dbReference>
<evidence type="ECO:0000256" key="2">
    <source>
        <dbReference type="ARBA" id="ARBA00022448"/>
    </source>
</evidence>
<dbReference type="OrthoDB" id="443402at2759"/>
<dbReference type="GO" id="GO:0016887">
    <property type="term" value="F:ATP hydrolysis activity"/>
    <property type="evidence" value="ECO:0007669"/>
    <property type="project" value="InterPro"/>
</dbReference>
<feature type="domain" description="ABC transporter" evidence="11">
    <location>
        <begin position="1880"/>
        <end position="2138"/>
    </location>
</feature>
<keyword evidence="14" id="KW-1185">Reference proteome</keyword>
<dbReference type="InterPro" id="IPR056884">
    <property type="entry name" value="NPHP3-like_N"/>
</dbReference>
<gene>
    <name evidence="13" type="ORF">G7Y89_g4751</name>
</gene>
<keyword evidence="3 10" id="KW-0812">Transmembrane</keyword>
<dbReference type="InterPro" id="IPR044726">
    <property type="entry name" value="ABCC_6TM_D2"/>
</dbReference>
<name>A0A8H4RPM0_9HELO</name>
<dbReference type="PANTHER" id="PTHR24223">
    <property type="entry name" value="ATP-BINDING CASSETTE SUB-FAMILY C"/>
    <property type="match status" value="1"/>
</dbReference>
<dbReference type="InterPro" id="IPR056693">
    <property type="entry name" value="DUF7791"/>
</dbReference>
<dbReference type="GO" id="GO:0005524">
    <property type="term" value="F:ATP binding"/>
    <property type="evidence" value="ECO:0007669"/>
    <property type="project" value="UniProtKB-KW"/>
</dbReference>
<dbReference type="Pfam" id="PF00005">
    <property type="entry name" value="ABC_tran"/>
    <property type="match status" value="1"/>
</dbReference>
<dbReference type="SUPFAM" id="SSF52540">
    <property type="entry name" value="P-loop containing nucleoside triphosphate hydrolases"/>
    <property type="match status" value="3"/>
</dbReference>
<dbReference type="InterPro" id="IPR050173">
    <property type="entry name" value="ABC_transporter_C-like"/>
</dbReference>
<feature type="compositionally biased region" description="Basic residues" evidence="9">
    <location>
        <begin position="1005"/>
        <end position="1034"/>
    </location>
</feature>
<accession>A0A8H4RPM0</accession>
<evidence type="ECO:0000259" key="11">
    <source>
        <dbReference type="PROSITE" id="PS50893"/>
    </source>
</evidence>
<dbReference type="PROSITE" id="PS50893">
    <property type="entry name" value="ABC_TRANSPORTER_2"/>
    <property type="match status" value="2"/>
</dbReference>
<proteinExistence type="predicted"/>
<evidence type="ECO:0000256" key="8">
    <source>
        <dbReference type="ARBA" id="ARBA00023136"/>
    </source>
</evidence>
<dbReference type="Pfam" id="PF25053">
    <property type="entry name" value="DUF7791"/>
    <property type="match status" value="1"/>
</dbReference>
<comment type="caution">
    <text evidence="13">The sequence shown here is derived from an EMBL/GenBank/DDBJ whole genome shotgun (WGS) entry which is preliminary data.</text>
</comment>
<dbReference type="PANTHER" id="PTHR24223:SF399">
    <property type="entry name" value="ABC TRANSPORTER ATNG"/>
    <property type="match status" value="1"/>
</dbReference>
<keyword evidence="6" id="KW-0067">ATP-binding</keyword>
<feature type="domain" description="ABC transmembrane type-1" evidence="12">
    <location>
        <begin position="1739"/>
        <end position="1947"/>
    </location>
</feature>
<evidence type="ECO:0000313" key="13">
    <source>
        <dbReference type="EMBL" id="KAF4633368.1"/>
    </source>
</evidence>
<evidence type="ECO:0000256" key="7">
    <source>
        <dbReference type="ARBA" id="ARBA00022989"/>
    </source>
</evidence>
<dbReference type="Pfam" id="PF00664">
    <property type="entry name" value="ABC_membrane"/>
    <property type="match status" value="1"/>
</dbReference>
<evidence type="ECO:0000256" key="4">
    <source>
        <dbReference type="ARBA" id="ARBA00022737"/>
    </source>
</evidence>
<evidence type="ECO:0000313" key="14">
    <source>
        <dbReference type="Proteomes" id="UP000566819"/>
    </source>
</evidence>
<protein>
    <submittedName>
        <fullName evidence="13">Uncharacterized protein</fullName>
    </submittedName>
</protein>
<feature type="transmembrane region" description="Helical" evidence="10">
    <location>
        <begin position="1796"/>
        <end position="1820"/>
    </location>
</feature>
<evidence type="ECO:0000256" key="1">
    <source>
        <dbReference type="ARBA" id="ARBA00004141"/>
    </source>
</evidence>
<evidence type="ECO:0000256" key="5">
    <source>
        <dbReference type="ARBA" id="ARBA00022741"/>
    </source>
</evidence>
<dbReference type="Gene3D" id="3.40.50.300">
    <property type="entry name" value="P-loop containing nucleotide triphosphate hydrolases"/>
    <property type="match status" value="3"/>
</dbReference>
<reference evidence="13 14" key="1">
    <citation type="submission" date="2020-03" db="EMBL/GenBank/DDBJ databases">
        <title>Draft Genome Sequence of Cudoniella acicularis.</title>
        <authorList>
            <person name="Buettner E."/>
            <person name="Kellner H."/>
        </authorList>
    </citation>
    <scope>NUCLEOTIDE SEQUENCE [LARGE SCALE GENOMIC DNA]</scope>
    <source>
        <strain evidence="13 14">DSM 108380</strain>
    </source>
</reference>
<dbReference type="Proteomes" id="UP000566819">
    <property type="component" value="Unassembled WGS sequence"/>
</dbReference>
<feature type="transmembrane region" description="Helical" evidence="10">
    <location>
        <begin position="1350"/>
        <end position="1371"/>
    </location>
</feature>
<dbReference type="EMBL" id="JAAMPI010000267">
    <property type="protein sequence ID" value="KAF4633368.1"/>
    <property type="molecule type" value="Genomic_DNA"/>
</dbReference>
<dbReference type="InterPro" id="IPR027417">
    <property type="entry name" value="P-loop_NTPase"/>
</dbReference>
<feature type="transmembrane region" description="Helical" evidence="10">
    <location>
        <begin position="1889"/>
        <end position="1910"/>
    </location>
</feature>
<dbReference type="SUPFAM" id="SSF48403">
    <property type="entry name" value="Ankyrin repeat"/>
    <property type="match status" value="1"/>
</dbReference>
<keyword evidence="2" id="KW-0813">Transport</keyword>
<keyword evidence="7 10" id="KW-1133">Transmembrane helix</keyword>
<dbReference type="Pfam" id="PF24883">
    <property type="entry name" value="NPHP3_N"/>
    <property type="match status" value="1"/>
</dbReference>
<sequence length="2155" mass="240837">MDPLSALSVAGNIIQFIQFGLQVLSKGQEICGSSSGLLAEESEIGAVSQDVKTISRSIKLSLNIRQNEIVEDLVNKNIDVVSASQELEHLTKELKLSLNGQQSLCVNEDEQALNTICDSCVNIANELSEYLEKLKVKGQKYRRWKSFRQALKTVWRKEDIDNLVKRLSLLRGQLELHILASLRTGQSKASFVENKRFQALHASTQNIITFVLENRSSFEDELRRRTEVLEKSSASQHAVTRSVMMKEIQDTRDKILERDQSHSSLLEALLELKKNFRTIKEISHHVENLLLQSLKFAKMTERHEEISEAHRQTFDWILRRSQPNDKPWSNFAEWLRSGSGVYWVNGKAASGKSTLMRHIFDNPVTRETLIEWAQGLELQIVGFFFWSSGTAEQRSHAGILRSLLFQALSSQRKIIQSVLREQWDDLFSQCADCTTASNLSLSEFDITWSLSKLQQAFMRLTNELVSSKMCLFIDGLDEYDGDCDEMARFLIEISSSSSVKVCVSSRSWVVFEDAFKQFPTLRLQDLTYTDIVRYVDERLNNNERWVQLECKETKNAEALKHELVTMANGIFLWVKLVVRSLLSGLSNHDEILDLSRRLRLLPPGLEALFDHMLRAVDPFYREEASMIFQIVRTEREAQEQATIEVPDVAAILDLLTLSLADEKHSVAVFEDFEPTNEEILILCRRTEDRLKTRCAGLLELGTSSGGYWRQNVIYMHRTVRDFLEGPEMWAKLLRDTSSSGFHPAICLLQSSIMCLKIQLERSSSMPSREVWRLIQLAMIYGRMANAQLGNQLERLLDELDATASKLQNKYDPYGFHWSTERNLQGSNVDYESCSSFLSFAIEYGISSYVRSKVYQDPTVISRKRGRPLLHYAVCPNRTISNIPHRPELVNLLLDYGSSPNEVFKDITPWQSALSHLAMQHLQEIMETEENTENETAVTTIKLIDWVEIIALLIKHGAEPNVSVWLKNDLEIRQRLSAVNIIMHAFSRQFPIQASDIRRMLISRGSNHHATKRPTRHAKRQGHRSKPTGSHKKLGGHLDRPRLGNRGGTSEAAGEGSNDHIKLTISSVNDDGPNPPAGDGVDLRVPTPEFQGSCRPSFLLVFYLCTTTLLRAATARTYWHLDERGAVASLSISTLAVQLIMMAVESCSKIKLLVSGDATVSREETAGFLSRTLLIWLNSIMFSGYRRTLTALDLQPIDSRLGTSKLSNRFKGIIRGTSIGPVGPPGVTLRSPFLTSALIQYLGDDQHRSKSDGYGLTGATFLVYTGIAGKWLAATEKRINETKNMLASLKAIKMTGASKRVAATIEALRLSEFDASKLVPYGTLTLFPALVFGVYAAVVQAKSEYFDASRLFSSLILISLLASSLIKILQIIPAFGAARGCFARLEEYLVKPERRDRRLTFSGQTGSLIEGNASGIADLNKNAASEKVDDLAASADVPVLSIRNADFSWAEKVQLKNINLEVRKGEHIAITGPVGYGKTLLLQVILGKLELLSGTVCLGSTKIGYCSQTPWLQNLTALENVFRSLPSDETWRRKIIHACALDNVIKSQNPDQTISSGEAKLSNGERQRLRDQALARTIAFRPSIILLDNAFSAVDRTTETHIIKCLFGSDGILQQLGITVVQITQNGKLSVMRPNRMFKIDEAGQLILCESNEFVPRNEEESTNTNSETAPEKPLKMDNKEMKLAVNSSNTDTIHITDRAVYQTYFSAIGRTNMIIFFIWGCAFAFTLKFAVVPTSGVGLHGKLLTTTLNATFVFINNIDSGSLMNRFNQDLSLIDLRLPLEFFNTASGGLACIVKIGLVAVAAVYALITLPILFIVLYLVQNFYLRTSKQLPHLDLESKSDLHTKLSEISAGLVTIRAHSWQDTFRREFDEKLDRSQEPLYLLYAVQRWLQLIMNLIVAGLSVTVARAAVGMRDKTSGGAIGVALLNMTTLGETMTNLITSWTSIETSMAAIARIESFEKNTPVEAEVVSAVKVSPDWPASGNIRINNLWASYNPDVDISQDTFFDAAINTVLVECALLEKINASGGLSSKMNDANLSAGEEQLFAFARTILGAGSREGGIVLFDEATSSIDTVAEQKIMKLMADRLQGKTIISVLHRLEVALKYDRILVLDKGQMVHFGTPAEILKESELFSTLSAYSQPTVCFEAYSRTELAN</sequence>
<comment type="subcellular location">
    <subcellularLocation>
        <location evidence="1">Membrane</location>
        <topology evidence="1">Multi-pass membrane protein</topology>
    </subcellularLocation>
</comment>
<dbReference type="GO" id="GO:0140359">
    <property type="term" value="F:ABC-type transporter activity"/>
    <property type="evidence" value="ECO:0007669"/>
    <property type="project" value="InterPro"/>
</dbReference>